<protein>
    <submittedName>
        <fullName evidence="2">Uncharacterized protein</fullName>
    </submittedName>
</protein>
<accession>A0A0D0BQN2</accession>
<evidence type="ECO:0000313" key="3">
    <source>
        <dbReference type="Proteomes" id="UP000053593"/>
    </source>
</evidence>
<organism evidence="2 3">
    <name type="scientific">Collybiopsis luxurians FD-317 M1</name>
    <dbReference type="NCBI Taxonomy" id="944289"/>
    <lineage>
        <taxon>Eukaryota</taxon>
        <taxon>Fungi</taxon>
        <taxon>Dikarya</taxon>
        <taxon>Basidiomycota</taxon>
        <taxon>Agaricomycotina</taxon>
        <taxon>Agaricomycetes</taxon>
        <taxon>Agaricomycetidae</taxon>
        <taxon>Agaricales</taxon>
        <taxon>Marasmiineae</taxon>
        <taxon>Omphalotaceae</taxon>
        <taxon>Collybiopsis</taxon>
        <taxon>Collybiopsis luxurians</taxon>
    </lineage>
</organism>
<evidence type="ECO:0000256" key="1">
    <source>
        <dbReference type="SAM" id="MobiDB-lite"/>
    </source>
</evidence>
<reference evidence="2 3" key="1">
    <citation type="submission" date="2014-04" db="EMBL/GenBank/DDBJ databases">
        <title>Evolutionary Origins and Diversification of the Mycorrhizal Mutualists.</title>
        <authorList>
            <consortium name="DOE Joint Genome Institute"/>
            <consortium name="Mycorrhizal Genomics Consortium"/>
            <person name="Kohler A."/>
            <person name="Kuo A."/>
            <person name="Nagy L.G."/>
            <person name="Floudas D."/>
            <person name="Copeland A."/>
            <person name="Barry K.W."/>
            <person name="Cichocki N."/>
            <person name="Veneault-Fourrey C."/>
            <person name="LaButti K."/>
            <person name="Lindquist E.A."/>
            <person name="Lipzen A."/>
            <person name="Lundell T."/>
            <person name="Morin E."/>
            <person name="Murat C."/>
            <person name="Riley R."/>
            <person name="Ohm R."/>
            <person name="Sun H."/>
            <person name="Tunlid A."/>
            <person name="Henrissat B."/>
            <person name="Grigoriev I.V."/>
            <person name="Hibbett D.S."/>
            <person name="Martin F."/>
        </authorList>
    </citation>
    <scope>NUCLEOTIDE SEQUENCE [LARGE SCALE GENOMIC DNA]</scope>
    <source>
        <strain evidence="2 3">FD-317 M1</strain>
    </source>
</reference>
<evidence type="ECO:0000313" key="2">
    <source>
        <dbReference type="EMBL" id="KIK51934.1"/>
    </source>
</evidence>
<keyword evidence="3" id="KW-1185">Reference proteome</keyword>
<dbReference type="AlphaFoldDB" id="A0A0D0BQN2"/>
<dbReference type="Proteomes" id="UP000053593">
    <property type="component" value="Unassembled WGS sequence"/>
</dbReference>
<feature type="compositionally biased region" description="Polar residues" evidence="1">
    <location>
        <begin position="95"/>
        <end position="120"/>
    </location>
</feature>
<feature type="region of interest" description="Disordered" evidence="1">
    <location>
        <begin position="74"/>
        <end position="120"/>
    </location>
</feature>
<name>A0A0D0BQN2_9AGAR</name>
<dbReference type="EMBL" id="KN834851">
    <property type="protein sequence ID" value="KIK51934.1"/>
    <property type="molecule type" value="Genomic_DNA"/>
</dbReference>
<proteinExistence type="predicted"/>
<dbReference type="HOGENOM" id="CLU_1686786_0_0_1"/>
<gene>
    <name evidence="2" type="ORF">GYMLUDRAFT_64533</name>
</gene>
<sequence>MYNKLTEEQKEYYVELACHENCKKHEPPTKEMIKQIQVAQDSFHFFNWAEKVLKALKFPPSLPSNIPDLIKMESAETGTPSELEAQNPVEAPLDSQASTNLVSQTSIQTSQDPVKCTNQSDNTSQVLSQTMGNLSQEINNPNNSHKFLFDVSLFSL</sequence>